<dbReference type="InterPro" id="IPR019533">
    <property type="entry name" value="Peptidase_S26"/>
</dbReference>
<comment type="catalytic activity">
    <reaction evidence="1 8">
        <text>Cleavage of hydrophobic, N-terminal signal or leader sequences from secreted and periplasmic proteins.</text>
        <dbReference type="EC" id="3.4.21.89"/>
    </reaction>
</comment>
<reference evidence="10" key="1">
    <citation type="submission" date="2020-07" db="EMBL/GenBank/DDBJ databases">
        <title>Huge and variable diversity of episymbiotic CPR bacteria and DPANN archaea in groundwater ecosystems.</title>
        <authorList>
            <person name="He C.Y."/>
            <person name="Keren R."/>
            <person name="Whittaker M."/>
            <person name="Farag I.F."/>
            <person name="Doudna J."/>
            <person name="Cate J.H.D."/>
            <person name="Banfield J.F."/>
        </authorList>
    </citation>
    <scope>NUCLEOTIDE SEQUENCE</scope>
    <source>
        <strain evidence="10">NC_groundwater_17_Pr7_B-0.1um_64_12</strain>
    </source>
</reference>
<dbReference type="PROSITE" id="PS00761">
    <property type="entry name" value="SPASE_I_3"/>
    <property type="match status" value="1"/>
</dbReference>
<evidence type="ECO:0000259" key="9">
    <source>
        <dbReference type="Pfam" id="PF10502"/>
    </source>
</evidence>
<dbReference type="Gene3D" id="2.10.109.10">
    <property type="entry name" value="Umud Fragment, subunit A"/>
    <property type="match status" value="1"/>
</dbReference>
<feature type="active site" evidence="7">
    <location>
        <position position="147"/>
    </location>
</feature>
<evidence type="ECO:0000256" key="7">
    <source>
        <dbReference type="PIRSR" id="PIRSR600223-1"/>
    </source>
</evidence>
<feature type="active site" evidence="7">
    <location>
        <position position="92"/>
    </location>
</feature>
<dbReference type="InterPro" id="IPR019758">
    <property type="entry name" value="Pept_S26A_signal_pept_1_CS"/>
</dbReference>
<dbReference type="EC" id="3.4.21.89" evidence="4 8"/>
<dbReference type="InterPro" id="IPR019756">
    <property type="entry name" value="Pept_S26A_signal_pept_1_Ser-AS"/>
</dbReference>
<organism evidence="10 11">
    <name type="scientific">Fimbriimonas ginsengisoli</name>
    <dbReference type="NCBI Taxonomy" id="1005039"/>
    <lineage>
        <taxon>Bacteria</taxon>
        <taxon>Bacillati</taxon>
        <taxon>Armatimonadota</taxon>
        <taxon>Fimbriimonadia</taxon>
        <taxon>Fimbriimonadales</taxon>
        <taxon>Fimbriimonadaceae</taxon>
        <taxon>Fimbriimonas</taxon>
    </lineage>
</organism>
<keyword evidence="8" id="KW-0472">Membrane</keyword>
<dbReference type="GO" id="GO:0004252">
    <property type="term" value="F:serine-type endopeptidase activity"/>
    <property type="evidence" value="ECO:0007669"/>
    <property type="project" value="InterPro"/>
</dbReference>
<comment type="caution">
    <text evidence="8">Lacks conserved residue(s) required for the propagation of feature annotation.</text>
</comment>
<feature type="transmembrane region" description="Helical" evidence="8">
    <location>
        <begin position="20"/>
        <end position="42"/>
    </location>
</feature>
<sequence>MAQLDGEGTRSLIDTVARTPLSLIVEWALLFSVVRVGLYFYLRAVPAHQRGGLFAAGRFLNESLDAIVYAAVFVFMIIRPFFVQAFQIPSGSMVSTLLVNDYIVANKLIYRYTDPQRGDIVVFRPPKRACQPWQLDAQGEVNVDFIKRCIGVPGDVVEMRDNVLYRNGKPISEAYRHLTTEDPPFQQNTYRELTPDEAKLEPRFDFKLVKYKGDYWPVTIEGGEVNSRQTAKEYVPKDQLETADLLSLPAAPIPKGYYLMFGDNRLRSLDGRFWGLVPRESIVGRSECIWWPLGRWSMTRRDVGMPAR</sequence>
<dbReference type="InterPro" id="IPR000223">
    <property type="entry name" value="Pept_S26A_signal_pept_1"/>
</dbReference>
<keyword evidence="5 8" id="KW-0645">Protease</keyword>
<dbReference type="GO" id="GO:0009003">
    <property type="term" value="F:signal peptidase activity"/>
    <property type="evidence" value="ECO:0007669"/>
    <property type="project" value="UniProtKB-EC"/>
</dbReference>
<comment type="similarity">
    <text evidence="3 8">Belongs to the peptidase S26 family.</text>
</comment>
<dbReference type="AlphaFoldDB" id="A0A931LT59"/>
<dbReference type="InterPro" id="IPR036286">
    <property type="entry name" value="LexA/Signal_pep-like_sf"/>
</dbReference>
<evidence type="ECO:0000256" key="4">
    <source>
        <dbReference type="ARBA" id="ARBA00013208"/>
    </source>
</evidence>
<evidence type="ECO:0000256" key="5">
    <source>
        <dbReference type="ARBA" id="ARBA00022670"/>
    </source>
</evidence>
<dbReference type="Proteomes" id="UP000727962">
    <property type="component" value="Unassembled WGS sequence"/>
</dbReference>
<name>A0A931LT59_FIMGI</name>
<evidence type="ECO:0000256" key="6">
    <source>
        <dbReference type="ARBA" id="ARBA00022801"/>
    </source>
</evidence>
<protein>
    <recommendedName>
        <fullName evidence="4 8">Signal peptidase I</fullName>
        <ecNumber evidence="4 8">3.4.21.89</ecNumber>
    </recommendedName>
</protein>
<dbReference type="PRINTS" id="PR00727">
    <property type="entry name" value="LEADERPTASE"/>
</dbReference>
<proteinExistence type="inferred from homology"/>
<dbReference type="PANTHER" id="PTHR43390:SF1">
    <property type="entry name" value="CHLOROPLAST PROCESSING PEPTIDASE"/>
    <property type="match status" value="1"/>
</dbReference>
<evidence type="ECO:0000256" key="3">
    <source>
        <dbReference type="ARBA" id="ARBA00009370"/>
    </source>
</evidence>
<keyword evidence="8" id="KW-0812">Transmembrane</keyword>
<dbReference type="GO" id="GO:0006465">
    <property type="term" value="P:signal peptide processing"/>
    <property type="evidence" value="ECO:0007669"/>
    <property type="project" value="InterPro"/>
</dbReference>
<dbReference type="PROSITE" id="PS00501">
    <property type="entry name" value="SPASE_I_1"/>
    <property type="match status" value="1"/>
</dbReference>
<accession>A0A931LT59</accession>
<evidence type="ECO:0000256" key="8">
    <source>
        <dbReference type="RuleBase" id="RU362042"/>
    </source>
</evidence>
<dbReference type="CDD" id="cd06530">
    <property type="entry name" value="S26_SPase_I"/>
    <property type="match status" value="1"/>
</dbReference>
<comment type="subcellular location">
    <subcellularLocation>
        <location evidence="2">Cell membrane</location>
        <topology evidence="2">Single-pass type II membrane protein</topology>
    </subcellularLocation>
    <subcellularLocation>
        <location evidence="8">Membrane</location>
        <topology evidence="8">Single-pass type II membrane protein</topology>
    </subcellularLocation>
</comment>
<keyword evidence="8" id="KW-1133">Transmembrane helix</keyword>
<dbReference type="Pfam" id="PF10502">
    <property type="entry name" value="Peptidase_S26"/>
    <property type="match status" value="1"/>
</dbReference>
<feature type="transmembrane region" description="Helical" evidence="8">
    <location>
        <begin position="63"/>
        <end position="82"/>
    </location>
</feature>
<dbReference type="GO" id="GO:0005886">
    <property type="term" value="C:plasma membrane"/>
    <property type="evidence" value="ECO:0007669"/>
    <property type="project" value="UniProtKB-SubCell"/>
</dbReference>
<dbReference type="EMBL" id="JACOSL010000047">
    <property type="protein sequence ID" value="MBI1756998.1"/>
    <property type="molecule type" value="Genomic_DNA"/>
</dbReference>
<evidence type="ECO:0000256" key="1">
    <source>
        <dbReference type="ARBA" id="ARBA00000677"/>
    </source>
</evidence>
<comment type="caution">
    <text evidence="10">The sequence shown here is derived from an EMBL/GenBank/DDBJ whole genome shotgun (WGS) entry which is preliminary data.</text>
</comment>
<dbReference type="PANTHER" id="PTHR43390">
    <property type="entry name" value="SIGNAL PEPTIDASE I"/>
    <property type="match status" value="1"/>
</dbReference>
<evidence type="ECO:0000313" key="10">
    <source>
        <dbReference type="EMBL" id="MBI1756998.1"/>
    </source>
</evidence>
<evidence type="ECO:0000313" key="11">
    <source>
        <dbReference type="Proteomes" id="UP000727962"/>
    </source>
</evidence>
<gene>
    <name evidence="10" type="primary">lepB</name>
    <name evidence="10" type="ORF">HYR64_07825</name>
</gene>
<dbReference type="SUPFAM" id="SSF51306">
    <property type="entry name" value="LexA/Signal peptidase"/>
    <property type="match status" value="1"/>
</dbReference>
<keyword evidence="6 8" id="KW-0378">Hydrolase</keyword>
<evidence type="ECO:0000256" key="2">
    <source>
        <dbReference type="ARBA" id="ARBA00004401"/>
    </source>
</evidence>
<dbReference type="NCBIfam" id="TIGR02227">
    <property type="entry name" value="sigpep_I_bact"/>
    <property type="match status" value="1"/>
</dbReference>
<feature type="domain" description="Peptidase S26" evidence="9">
    <location>
        <begin position="64"/>
        <end position="291"/>
    </location>
</feature>